<proteinExistence type="predicted"/>
<organism evidence="2 3">
    <name type="scientific">Pelomonas candidula</name>
    <dbReference type="NCBI Taxonomy" id="3299025"/>
    <lineage>
        <taxon>Bacteria</taxon>
        <taxon>Pseudomonadati</taxon>
        <taxon>Pseudomonadota</taxon>
        <taxon>Betaproteobacteria</taxon>
        <taxon>Burkholderiales</taxon>
        <taxon>Sphaerotilaceae</taxon>
        <taxon>Roseateles</taxon>
    </lineage>
</organism>
<comment type="caution">
    <text evidence="2">The sequence shown here is derived from an EMBL/GenBank/DDBJ whole genome shotgun (WGS) entry which is preliminary data.</text>
</comment>
<dbReference type="RefSeq" id="WP_394416440.1">
    <property type="nucleotide sequence ID" value="NZ_JBIGIC010000016.1"/>
</dbReference>
<feature type="signal peptide" evidence="1">
    <location>
        <begin position="1"/>
        <end position="21"/>
    </location>
</feature>
<feature type="chain" id="PRO_5045065796" evidence="1">
    <location>
        <begin position="22"/>
        <end position="119"/>
    </location>
</feature>
<keyword evidence="1" id="KW-0732">Signal</keyword>
<accession>A0ABW7HIY4</accession>
<gene>
    <name evidence="2" type="ORF">ACG04R_24650</name>
</gene>
<sequence length="119" mass="12509">MPHGLCRITFLALAGVAAAHAVEPPRAPGEAASVCPLRAGASPSQIDIFDGDPAEQAFLAADDDRQGAYTYTVKPIYAQGRLVTVRCHYGKASVDVKLVQPVAVCRYSEAGGRPQLACK</sequence>
<dbReference type="NCBIfam" id="NF042415">
    <property type="entry name" value="STY0301_fam"/>
    <property type="match status" value="1"/>
</dbReference>
<name>A0ABW7HIY4_9BURK</name>
<keyword evidence="3" id="KW-1185">Reference proteome</keyword>
<evidence type="ECO:0000256" key="1">
    <source>
        <dbReference type="SAM" id="SignalP"/>
    </source>
</evidence>
<evidence type="ECO:0000313" key="2">
    <source>
        <dbReference type="EMBL" id="MFG6489889.1"/>
    </source>
</evidence>
<dbReference type="EMBL" id="JBIGIC010000016">
    <property type="protein sequence ID" value="MFG6489889.1"/>
    <property type="molecule type" value="Genomic_DNA"/>
</dbReference>
<dbReference type="InterPro" id="IPR049973">
    <property type="entry name" value="STY0301-like"/>
</dbReference>
<reference evidence="2 3" key="1">
    <citation type="submission" date="2024-08" db="EMBL/GenBank/DDBJ databases">
        <authorList>
            <person name="Lu H."/>
        </authorList>
    </citation>
    <scope>NUCLEOTIDE SEQUENCE [LARGE SCALE GENOMIC DNA]</scope>
    <source>
        <strain evidence="2 3">BYS78W</strain>
    </source>
</reference>
<dbReference type="Proteomes" id="UP001606134">
    <property type="component" value="Unassembled WGS sequence"/>
</dbReference>
<protein>
    <submittedName>
        <fullName evidence="2">STY0301 family protein</fullName>
    </submittedName>
</protein>
<evidence type="ECO:0000313" key="3">
    <source>
        <dbReference type="Proteomes" id="UP001606134"/>
    </source>
</evidence>